<reference evidence="2" key="1">
    <citation type="journal article" date="2022" name="Plant J.">
        <title>Strategies of tolerance reflected in two North American maple genomes.</title>
        <authorList>
            <person name="McEvoy S.L."/>
            <person name="Sezen U.U."/>
            <person name="Trouern-Trend A."/>
            <person name="McMahon S.M."/>
            <person name="Schaberg P.G."/>
            <person name="Yang J."/>
            <person name="Wegrzyn J.L."/>
            <person name="Swenson N.G."/>
        </authorList>
    </citation>
    <scope>NUCLEOTIDE SEQUENCE</scope>
    <source>
        <strain evidence="2">91603</strain>
    </source>
</reference>
<dbReference type="GO" id="GO:0003676">
    <property type="term" value="F:nucleic acid binding"/>
    <property type="evidence" value="ECO:0007669"/>
    <property type="project" value="InterPro"/>
</dbReference>
<accession>A0AAD5IDF5</accession>
<protein>
    <recommendedName>
        <fullName evidence="1">RNase H type-1 domain-containing protein</fullName>
    </recommendedName>
</protein>
<evidence type="ECO:0000313" key="2">
    <source>
        <dbReference type="EMBL" id="KAI9160793.1"/>
    </source>
</evidence>
<gene>
    <name evidence="2" type="ORF">LWI28_011617</name>
</gene>
<proteinExistence type="predicted"/>
<dbReference type="Pfam" id="PF13456">
    <property type="entry name" value="RVT_3"/>
    <property type="match status" value="1"/>
</dbReference>
<dbReference type="InterPro" id="IPR012337">
    <property type="entry name" value="RNaseH-like_sf"/>
</dbReference>
<sequence length="177" mass="19465">MNSCLVFWNPPDFDWVKLNVDGSRNPESGCISAGGVARNHLKQCLVGFALNKGSGSVLEAETWGLLGGLKLVWKAGFRKVVIESDSQSAVALINNDSSMNYPIFNIIQDCKFLLRSNWSCKVMHVYRESNKVASSLANLDHSLDLGTTIFEDPPLKIIGCLEHDFKGAISTRLVTSF</sequence>
<dbReference type="GO" id="GO:0004523">
    <property type="term" value="F:RNA-DNA hybrid ribonuclease activity"/>
    <property type="evidence" value="ECO:0007669"/>
    <property type="project" value="InterPro"/>
</dbReference>
<dbReference type="CDD" id="cd06222">
    <property type="entry name" value="RNase_H_like"/>
    <property type="match status" value="1"/>
</dbReference>
<reference evidence="2" key="2">
    <citation type="submission" date="2023-02" db="EMBL/GenBank/DDBJ databases">
        <authorList>
            <person name="Swenson N.G."/>
            <person name="Wegrzyn J.L."/>
            <person name="Mcevoy S.L."/>
        </authorList>
    </citation>
    <scope>NUCLEOTIDE SEQUENCE</scope>
    <source>
        <strain evidence="2">91603</strain>
        <tissue evidence="2">Leaf</tissue>
    </source>
</reference>
<dbReference type="PANTHER" id="PTHR47723">
    <property type="entry name" value="OS05G0353850 PROTEIN"/>
    <property type="match status" value="1"/>
</dbReference>
<dbReference type="SUPFAM" id="SSF53098">
    <property type="entry name" value="Ribonuclease H-like"/>
    <property type="match status" value="1"/>
</dbReference>
<evidence type="ECO:0000259" key="1">
    <source>
        <dbReference type="Pfam" id="PF13456"/>
    </source>
</evidence>
<name>A0AAD5IDF5_ACENE</name>
<comment type="caution">
    <text evidence="2">The sequence shown here is derived from an EMBL/GenBank/DDBJ whole genome shotgun (WGS) entry which is preliminary data.</text>
</comment>
<dbReference type="Gene3D" id="3.30.420.10">
    <property type="entry name" value="Ribonuclease H-like superfamily/Ribonuclease H"/>
    <property type="match status" value="1"/>
</dbReference>
<dbReference type="InterPro" id="IPR036397">
    <property type="entry name" value="RNaseH_sf"/>
</dbReference>
<dbReference type="AlphaFoldDB" id="A0AAD5IDF5"/>
<dbReference type="InterPro" id="IPR053151">
    <property type="entry name" value="RNase_H-like"/>
</dbReference>
<keyword evidence="3" id="KW-1185">Reference proteome</keyword>
<dbReference type="Proteomes" id="UP001064489">
    <property type="component" value="Chromosome 2"/>
</dbReference>
<dbReference type="PANTHER" id="PTHR47723:SF19">
    <property type="entry name" value="POLYNUCLEOTIDYL TRANSFERASE, RIBONUCLEASE H-LIKE SUPERFAMILY PROTEIN"/>
    <property type="match status" value="1"/>
</dbReference>
<dbReference type="EMBL" id="JAJSOW010000106">
    <property type="protein sequence ID" value="KAI9160793.1"/>
    <property type="molecule type" value="Genomic_DNA"/>
</dbReference>
<dbReference type="InterPro" id="IPR002156">
    <property type="entry name" value="RNaseH_domain"/>
</dbReference>
<dbReference type="InterPro" id="IPR044730">
    <property type="entry name" value="RNase_H-like_dom_plant"/>
</dbReference>
<evidence type="ECO:0000313" key="3">
    <source>
        <dbReference type="Proteomes" id="UP001064489"/>
    </source>
</evidence>
<organism evidence="2 3">
    <name type="scientific">Acer negundo</name>
    <name type="common">Box elder</name>
    <dbReference type="NCBI Taxonomy" id="4023"/>
    <lineage>
        <taxon>Eukaryota</taxon>
        <taxon>Viridiplantae</taxon>
        <taxon>Streptophyta</taxon>
        <taxon>Embryophyta</taxon>
        <taxon>Tracheophyta</taxon>
        <taxon>Spermatophyta</taxon>
        <taxon>Magnoliopsida</taxon>
        <taxon>eudicotyledons</taxon>
        <taxon>Gunneridae</taxon>
        <taxon>Pentapetalae</taxon>
        <taxon>rosids</taxon>
        <taxon>malvids</taxon>
        <taxon>Sapindales</taxon>
        <taxon>Sapindaceae</taxon>
        <taxon>Hippocastanoideae</taxon>
        <taxon>Acereae</taxon>
        <taxon>Acer</taxon>
    </lineage>
</organism>
<feature type="domain" description="RNase H type-1" evidence="1">
    <location>
        <begin position="19"/>
        <end position="138"/>
    </location>
</feature>